<reference evidence="1" key="1">
    <citation type="journal article" date="2014" name="Int. J. Syst. Evol. Microbiol.">
        <title>Complete genome of a new Firmicutes species belonging to the dominant human colonic microbiota ('Ruminococcus bicirculans') reveals two chromosomes and a selective capacity to utilize plant glucans.</title>
        <authorList>
            <consortium name="NISC Comparative Sequencing Program"/>
            <person name="Wegmann U."/>
            <person name="Louis P."/>
            <person name="Goesmann A."/>
            <person name="Henrissat B."/>
            <person name="Duncan S.H."/>
            <person name="Flint H.J."/>
        </authorList>
    </citation>
    <scope>NUCLEOTIDE SEQUENCE</scope>
    <source>
        <strain evidence="1">NBRC 107169</strain>
    </source>
</reference>
<gene>
    <name evidence="1" type="ORF">GCM10007879_14550</name>
</gene>
<comment type="caution">
    <text evidence="1">The sequence shown here is derived from an EMBL/GenBank/DDBJ whole genome shotgun (WGS) entry which is preliminary data.</text>
</comment>
<evidence type="ECO:0000313" key="1">
    <source>
        <dbReference type="EMBL" id="GLQ17206.1"/>
    </source>
</evidence>
<name>A0ABQ5UQ51_9HYPH</name>
<dbReference type="RefSeq" id="WP_284363171.1">
    <property type="nucleotide sequence ID" value="NZ_BSNI01000002.1"/>
</dbReference>
<dbReference type="Proteomes" id="UP001161405">
    <property type="component" value="Unassembled WGS sequence"/>
</dbReference>
<protein>
    <submittedName>
        <fullName evidence="1">Uncharacterized protein</fullName>
    </submittedName>
</protein>
<proteinExistence type="predicted"/>
<reference evidence="1" key="2">
    <citation type="submission" date="2023-01" db="EMBL/GenBank/DDBJ databases">
        <title>Draft genome sequence of Maritalea porphyrae strain NBRC 107169.</title>
        <authorList>
            <person name="Sun Q."/>
            <person name="Mori K."/>
        </authorList>
    </citation>
    <scope>NUCLEOTIDE SEQUENCE</scope>
    <source>
        <strain evidence="1">NBRC 107169</strain>
    </source>
</reference>
<evidence type="ECO:0000313" key="2">
    <source>
        <dbReference type="Proteomes" id="UP001161405"/>
    </source>
</evidence>
<organism evidence="1 2">
    <name type="scientific">Maritalea porphyrae</name>
    <dbReference type="NCBI Taxonomy" id="880732"/>
    <lineage>
        <taxon>Bacteria</taxon>
        <taxon>Pseudomonadati</taxon>
        <taxon>Pseudomonadota</taxon>
        <taxon>Alphaproteobacteria</taxon>
        <taxon>Hyphomicrobiales</taxon>
        <taxon>Devosiaceae</taxon>
        <taxon>Maritalea</taxon>
    </lineage>
</organism>
<keyword evidence="2" id="KW-1185">Reference proteome</keyword>
<sequence>MSAFISKLILHAKIIIVKLIRIVGRFVNKHPSLRRFIVAVLAKTPYISRRLRRIMANPQLDLNADYQLATWQLTPRASQLRERYLALKSSKDKT</sequence>
<dbReference type="EMBL" id="BSNI01000002">
    <property type="protein sequence ID" value="GLQ17206.1"/>
    <property type="molecule type" value="Genomic_DNA"/>
</dbReference>
<accession>A0ABQ5UQ51</accession>